<dbReference type="Proteomes" id="UP000265836">
    <property type="component" value="Unassembled WGS sequence"/>
</dbReference>
<keyword evidence="1" id="KW-1133">Transmembrane helix</keyword>
<organism evidence="2 3">
    <name type="scientific">Ectopseudomonas oleovorans</name>
    <name type="common">Pseudomonas oleovorans</name>
    <dbReference type="NCBI Taxonomy" id="301"/>
    <lineage>
        <taxon>Bacteria</taxon>
        <taxon>Pseudomonadati</taxon>
        <taxon>Pseudomonadota</taxon>
        <taxon>Gammaproteobacteria</taxon>
        <taxon>Pseudomonadales</taxon>
        <taxon>Pseudomonadaceae</taxon>
        <taxon>Ectopseudomonas</taxon>
    </lineage>
</organism>
<evidence type="ECO:0000256" key="1">
    <source>
        <dbReference type="SAM" id="Phobius"/>
    </source>
</evidence>
<feature type="transmembrane region" description="Helical" evidence="1">
    <location>
        <begin position="123"/>
        <end position="142"/>
    </location>
</feature>
<comment type="caution">
    <text evidence="2">The sequence shown here is derived from an EMBL/GenBank/DDBJ whole genome shotgun (WGS) entry which is preliminary data.</text>
</comment>
<name>A0A397NKS9_ECTOL</name>
<dbReference type="RefSeq" id="WP_119691475.1">
    <property type="nucleotide sequence ID" value="NZ_QXDA01000001.1"/>
</dbReference>
<feature type="transmembrane region" description="Helical" evidence="1">
    <location>
        <begin position="45"/>
        <end position="71"/>
    </location>
</feature>
<keyword evidence="1" id="KW-0472">Membrane</keyword>
<gene>
    <name evidence="2" type="ORF">DFO61_0635</name>
</gene>
<reference evidence="2 3" key="1">
    <citation type="submission" date="2018-08" db="EMBL/GenBank/DDBJ databases">
        <title>Genome sequencing of rice bacterial endophytes.</title>
        <authorList>
            <person name="Venturi V."/>
        </authorList>
    </citation>
    <scope>NUCLEOTIDE SEQUENCE [LARGE SCALE GENOMIC DNA]</scope>
    <source>
        <strain evidence="2 3">E1205</strain>
    </source>
</reference>
<keyword evidence="1" id="KW-0812">Transmembrane</keyword>
<feature type="transmembrane region" description="Helical" evidence="1">
    <location>
        <begin position="19"/>
        <end position="39"/>
    </location>
</feature>
<evidence type="ECO:0000313" key="2">
    <source>
        <dbReference type="EMBL" id="RIA36173.1"/>
    </source>
</evidence>
<sequence length="287" mass="32606">MSTIDVVRFCHAKINEYKLLWLCARVSLVFLAFIVTHYAGFITNFPIWVVSAAAVDLFPTFSALFIFYVTFCYSVARVMSFLVSQFVVAVSITTDSVDRRGHKFLWLRKYIKRYKNRSDEESVYYWGLTTFSFVGLLFLIYVRPSDFTLGSVSIGALVVLVVAAVLKMDVMVLSPKRVASKVMRKARYRNNLLSSMGFVFFGVILSISYYAGDLRFSRLINESPVEYVTSGFKSNLVVLISNADAVLGLEETENSVSWVYFSKGVVMRRSYEKKQDHESSEESASDS</sequence>
<accession>A0A397NKS9</accession>
<evidence type="ECO:0000313" key="3">
    <source>
        <dbReference type="Proteomes" id="UP000265836"/>
    </source>
</evidence>
<protein>
    <submittedName>
        <fullName evidence="2">Uncharacterized protein</fullName>
    </submittedName>
</protein>
<feature type="transmembrane region" description="Helical" evidence="1">
    <location>
        <begin position="148"/>
        <end position="170"/>
    </location>
</feature>
<feature type="transmembrane region" description="Helical" evidence="1">
    <location>
        <begin position="191"/>
        <end position="211"/>
    </location>
</feature>
<dbReference type="EMBL" id="QXDA01000001">
    <property type="protein sequence ID" value="RIA36173.1"/>
    <property type="molecule type" value="Genomic_DNA"/>
</dbReference>
<dbReference type="AlphaFoldDB" id="A0A397NKS9"/>
<proteinExistence type="predicted"/>